<reference evidence="2" key="1">
    <citation type="submission" date="2021-10" db="EMBL/GenBank/DDBJ databases">
        <title>Melipona bicolor Genome sequencing and assembly.</title>
        <authorList>
            <person name="Araujo N.S."/>
            <person name="Arias M.C."/>
        </authorList>
    </citation>
    <scope>NUCLEOTIDE SEQUENCE</scope>
    <source>
        <strain evidence="2">USP_2M_L1-L4_2017</strain>
        <tissue evidence="2">Whole body</tissue>
    </source>
</reference>
<protein>
    <submittedName>
        <fullName evidence="2">Uncharacterized protein</fullName>
    </submittedName>
</protein>
<comment type="caution">
    <text evidence="2">The sequence shown here is derived from an EMBL/GenBank/DDBJ whole genome shotgun (WGS) entry which is preliminary data.</text>
</comment>
<evidence type="ECO:0000313" key="3">
    <source>
        <dbReference type="Proteomes" id="UP001177670"/>
    </source>
</evidence>
<sequence length="209" mass="24714">MFEEGKKRKIRSVETVPTYLRICRVRVDIEFLEDILALEKTCSTMQEMTRKYVPQELQVARKRRPWEEKKKKRKERLKRLTLPKLLLRIRVCTEAKGTKEDWRSNQFGLDRLFRSRIESASLGKKKKKLAEESDRLGIVTICVPPNSADSRKKKQKKEKEKKNEKRKEAKAILFVVMVCIIHIDRPNRRFLQVRDAAIPFHPSGPIHPP</sequence>
<gene>
    <name evidence="2" type="ORF">K0M31_009318</name>
</gene>
<keyword evidence="3" id="KW-1185">Reference proteome</keyword>
<feature type="region of interest" description="Disordered" evidence="1">
    <location>
        <begin position="145"/>
        <end position="164"/>
    </location>
</feature>
<evidence type="ECO:0000313" key="2">
    <source>
        <dbReference type="EMBL" id="KAK1122873.1"/>
    </source>
</evidence>
<proteinExistence type="predicted"/>
<dbReference type="AlphaFoldDB" id="A0AA40KJM7"/>
<organism evidence="2 3">
    <name type="scientific">Melipona bicolor</name>
    <dbReference type="NCBI Taxonomy" id="60889"/>
    <lineage>
        <taxon>Eukaryota</taxon>
        <taxon>Metazoa</taxon>
        <taxon>Ecdysozoa</taxon>
        <taxon>Arthropoda</taxon>
        <taxon>Hexapoda</taxon>
        <taxon>Insecta</taxon>
        <taxon>Pterygota</taxon>
        <taxon>Neoptera</taxon>
        <taxon>Endopterygota</taxon>
        <taxon>Hymenoptera</taxon>
        <taxon>Apocrita</taxon>
        <taxon>Aculeata</taxon>
        <taxon>Apoidea</taxon>
        <taxon>Anthophila</taxon>
        <taxon>Apidae</taxon>
        <taxon>Melipona</taxon>
    </lineage>
</organism>
<dbReference type="Proteomes" id="UP001177670">
    <property type="component" value="Unassembled WGS sequence"/>
</dbReference>
<dbReference type="EMBL" id="JAHYIQ010000022">
    <property type="protein sequence ID" value="KAK1122873.1"/>
    <property type="molecule type" value="Genomic_DNA"/>
</dbReference>
<name>A0AA40KJM7_9HYME</name>
<accession>A0AA40KJM7</accession>
<evidence type="ECO:0000256" key="1">
    <source>
        <dbReference type="SAM" id="MobiDB-lite"/>
    </source>
</evidence>